<name>A0A923J9V8_KLEPN</name>
<organism evidence="1 2">
    <name type="scientific">Klebsiella pneumoniae</name>
    <dbReference type="NCBI Taxonomy" id="573"/>
    <lineage>
        <taxon>Bacteria</taxon>
        <taxon>Pseudomonadati</taxon>
        <taxon>Pseudomonadota</taxon>
        <taxon>Gammaproteobacteria</taxon>
        <taxon>Enterobacterales</taxon>
        <taxon>Enterobacteriaceae</taxon>
        <taxon>Klebsiella/Raoultella group</taxon>
        <taxon>Klebsiella</taxon>
        <taxon>Klebsiella pneumoniae complex</taxon>
    </lineage>
</organism>
<evidence type="ECO:0000313" key="1">
    <source>
        <dbReference type="EMBL" id="MBC2873160.1"/>
    </source>
</evidence>
<dbReference type="AlphaFoldDB" id="A0A923J9V8"/>
<evidence type="ECO:0000313" key="2">
    <source>
        <dbReference type="Proteomes" id="UP000629923"/>
    </source>
</evidence>
<comment type="caution">
    <text evidence="1">The sequence shown here is derived from an EMBL/GenBank/DDBJ whole genome shotgun (WGS) entry which is preliminary data.</text>
</comment>
<sequence length="96" mass="10438">MNPAVGGEPGDLTSAVRILRDSGIHAHEVPAAKPAPAPKVSFRVLFEKPYRERTIVAGVMNICISLEYTAIAFSCRQFLPSSSGLASSKLFRHRWG</sequence>
<accession>A0A923J9V8</accession>
<gene>
    <name evidence="1" type="ORF">H7U18_19220</name>
</gene>
<proteinExistence type="predicted"/>
<dbReference type="EMBL" id="JACLQZ010000001">
    <property type="protein sequence ID" value="MBC2873160.1"/>
    <property type="molecule type" value="Genomic_DNA"/>
</dbReference>
<dbReference type="Proteomes" id="UP000629923">
    <property type="component" value="Unassembled WGS sequence"/>
</dbReference>
<reference evidence="1" key="1">
    <citation type="submission" date="2020-08" db="EMBL/GenBank/DDBJ databases">
        <title>Tigecycline and colistin resistance in Klebsiella pneumoniae.</title>
        <authorList>
            <person name="Ramesh N."/>
            <person name="Shanthini T."/>
            <person name="Prasanth M."/>
            <person name="Senthilkumar N."/>
            <person name="Meesala Krishna M."/>
            <person name="Guruswami G."/>
        </authorList>
    </citation>
    <scope>NUCLEOTIDE SEQUENCE</scope>
    <source>
        <strain evidence="1">SHM 84C</strain>
    </source>
</reference>
<protein>
    <submittedName>
        <fullName evidence="1">Uncharacterized protein</fullName>
    </submittedName>
</protein>